<keyword evidence="13" id="KW-0732">Signal</keyword>
<dbReference type="GO" id="GO:0009311">
    <property type="term" value="P:oligosaccharide metabolic process"/>
    <property type="evidence" value="ECO:0007669"/>
    <property type="project" value="UniProtKB-UniRule"/>
</dbReference>
<dbReference type="InterPro" id="IPR038518">
    <property type="entry name" value="Glyco_hydro_63N_sf"/>
</dbReference>
<evidence type="ECO:0000256" key="4">
    <source>
        <dbReference type="ARBA" id="ARBA00022801"/>
    </source>
</evidence>
<dbReference type="GO" id="GO:0005789">
    <property type="term" value="C:endoplasmic reticulum membrane"/>
    <property type="evidence" value="ECO:0007669"/>
    <property type="project" value="UniProtKB-SubCell"/>
</dbReference>
<dbReference type="EMBL" id="RSCD01000004">
    <property type="protein sequence ID" value="RSH93322.1"/>
    <property type="molecule type" value="Genomic_DNA"/>
</dbReference>
<keyword evidence="8" id="KW-0472">Membrane</keyword>
<dbReference type="InterPro" id="IPR012341">
    <property type="entry name" value="6hp_glycosidase-like_sf"/>
</dbReference>
<keyword evidence="5 12" id="KW-0256">Endoplasmic reticulum</keyword>
<dbReference type="SUPFAM" id="SSF48208">
    <property type="entry name" value="Six-hairpin glycosidases"/>
    <property type="match status" value="1"/>
</dbReference>
<organism evidence="16 17">
    <name type="scientific">Saitozyma podzolica</name>
    <dbReference type="NCBI Taxonomy" id="1890683"/>
    <lineage>
        <taxon>Eukaryota</taxon>
        <taxon>Fungi</taxon>
        <taxon>Dikarya</taxon>
        <taxon>Basidiomycota</taxon>
        <taxon>Agaricomycotina</taxon>
        <taxon>Tremellomycetes</taxon>
        <taxon>Tremellales</taxon>
        <taxon>Trimorphomycetaceae</taxon>
        <taxon>Saitozyma</taxon>
    </lineage>
</organism>
<dbReference type="Pfam" id="PF03200">
    <property type="entry name" value="Glyco_hydro_63"/>
    <property type="match status" value="1"/>
</dbReference>
<keyword evidence="17" id="KW-1185">Reference proteome</keyword>
<comment type="function">
    <text evidence="12">Cleaves the distal alpha 1,2-linked glucose residue from the Glc(3)Man(9)GlcNAc(2) oligosaccharide precursor.</text>
</comment>
<keyword evidence="10 12" id="KW-0326">Glycosidase</keyword>
<evidence type="ECO:0000256" key="3">
    <source>
        <dbReference type="ARBA" id="ARBA00022692"/>
    </source>
</evidence>
<dbReference type="OrthoDB" id="410058at2759"/>
<protein>
    <recommendedName>
        <fullName evidence="11 12">Mannosyl-oligosaccharide glucosidase</fullName>
        <ecNumber evidence="11 12">3.2.1.106</ecNumber>
    </recommendedName>
</protein>
<reference evidence="16 17" key="1">
    <citation type="submission" date="2018-11" db="EMBL/GenBank/DDBJ databases">
        <title>Genome sequence of Saitozyma podzolica DSM 27192.</title>
        <authorList>
            <person name="Aliyu H."/>
            <person name="Gorte O."/>
            <person name="Ochsenreither K."/>
        </authorList>
    </citation>
    <scope>NUCLEOTIDE SEQUENCE [LARGE SCALE GENOMIC DNA]</scope>
    <source>
        <strain evidence="16 17">DSM 27192</strain>
    </source>
</reference>
<proteinExistence type="inferred from homology"/>
<dbReference type="Proteomes" id="UP000279259">
    <property type="component" value="Unassembled WGS sequence"/>
</dbReference>
<comment type="similarity">
    <text evidence="2 12">Belongs to the glycosyl hydrolase 63 family.</text>
</comment>
<evidence type="ECO:0000256" key="5">
    <source>
        <dbReference type="ARBA" id="ARBA00022824"/>
    </source>
</evidence>
<gene>
    <name evidence="16" type="primary">CWH41_2</name>
    <name evidence="16" type="ORF">EHS25_007676</name>
</gene>
<dbReference type="GO" id="GO:0004573">
    <property type="term" value="F:Glc3Man9GlcNAc2 oligosaccharide glucosidase activity"/>
    <property type="evidence" value="ECO:0007669"/>
    <property type="project" value="UniProtKB-UniRule"/>
</dbReference>
<feature type="signal peptide" evidence="13">
    <location>
        <begin position="1"/>
        <end position="19"/>
    </location>
</feature>
<keyword evidence="4 12" id="KW-0378">Hydrolase</keyword>
<accession>A0A427YQF4</accession>
<evidence type="ECO:0000256" key="11">
    <source>
        <dbReference type="ARBA" id="ARBA00038888"/>
    </source>
</evidence>
<dbReference type="Pfam" id="PF16923">
    <property type="entry name" value="Glyco_hydro_63N"/>
    <property type="match status" value="1"/>
</dbReference>
<evidence type="ECO:0000256" key="1">
    <source>
        <dbReference type="ARBA" id="ARBA00004648"/>
    </source>
</evidence>
<dbReference type="EC" id="3.2.1.106" evidence="11 12"/>
<sequence length="480" mass="53412">MRLGQALAALAVSVVGVIGVSDSDAEHAAALMSNRSLFWNTYRPQLYHGVRPRAPHSLMTGLMWFGLNDFTGNQEIRHTCEQSDALTSYSYTQHDGRYYAAQDLVDGKNNVKISTSFLKSEDGGAWSVRVEGEAIEEGRPSRTSLIYHLGLEGLGQLRLETEGDDSGLEGEIVLRGSAPQLGDFRIRIVDHPEVTHLSAALYAEEFEHLTGMTAYLGVRVPDGEVWRIKATHGADYVMRSINAVAQRLMTGGVYTPESPPDPFALFQLQNEAYADANVYAFQKAFAGSGITRGSKWGFDVFYEPIEGSDKGMTREFRRWPVLTPDLELSNALASAKKVYETRFDATFPLPAPFNTEDHKTFAQAITSNLLGGIGYYHGASIVDRNFKHDYDETDEDEDAGEEKPALTEERELLTATPSRSFFPRGFYWDEGFHLALVGEWDNDLSLEILKDWIALIDEDGWVAREQILGDEARSKVGELS</sequence>
<dbReference type="PANTHER" id="PTHR10412:SF11">
    <property type="entry name" value="MANNOSYL-OLIGOSACCHARIDE GLUCOSIDASE"/>
    <property type="match status" value="1"/>
</dbReference>
<evidence type="ECO:0000313" key="16">
    <source>
        <dbReference type="EMBL" id="RSH93322.1"/>
    </source>
</evidence>
<name>A0A427YQF4_9TREE</name>
<evidence type="ECO:0000313" key="17">
    <source>
        <dbReference type="Proteomes" id="UP000279259"/>
    </source>
</evidence>
<evidence type="ECO:0000256" key="12">
    <source>
        <dbReference type="RuleBase" id="RU368089"/>
    </source>
</evidence>
<evidence type="ECO:0000256" key="10">
    <source>
        <dbReference type="ARBA" id="ARBA00023295"/>
    </source>
</evidence>
<dbReference type="InterPro" id="IPR031631">
    <property type="entry name" value="Glyco_hydro_63N"/>
</dbReference>
<dbReference type="Gene3D" id="1.50.10.10">
    <property type="match status" value="1"/>
</dbReference>
<comment type="catalytic activity">
    <reaction evidence="12">
        <text>N(4)-(alpha-D-Glc-(1-&gt;2)-alpha-D-Glc-(1-&gt;3)-alpha-D-Glc-(1-&gt;3)-alpha-D-Man-(1-&gt;2)-alpha-D-Man-(1-&gt;2)-alpha-D-Man-(1-&gt;3)-[alpha-D-Man-(1-&gt;2)-alpha-D-Man-(1-&gt;3)-[alpha-D-Man-(1-&gt;2)-alpha-D-Man-(1-&gt;6)]-alpha-D-Man-(1-&gt;6)]-beta-D-Man-(1-&gt;4)-beta-D-GlcNAc-(1-&gt;4)-beta-D-GlcNAc)-L-asparaginyl-[protein] + H2O = N(4)-(alpha-D-Glc-(1-&gt;3)-alpha-D-Glc-(1-&gt;3)-alpha-D-Man-(1-&gt;2)-alpha-D-Man-(1-&gt;2)-alpha-D-Man-(1-&gt;3)-[alpha-D-Man-(1-&gt;2)-alpha-D-Man-(1-&gt;3)-[alpha-D-Man-(1-&gt;2)-alpha-D-Man-(1-&gt;6)]-alpha-D-Man-(1-&gt;6)]-beta-D-Man-(1-&gt;4)-beta-D-GlcNAc-(1-&gt;4)-beta-D-GlcNAc)-L-asparaginyl-[protein] + beta-D-glucose</text>
        <dbReference type="Rhea" id="RHEA:55988"/>
        <dbReference type="Rhea" id="RHEA-COMP:12806"/>
        <dbReference type="Rhea" id="RHEA-COMP:14355"/>
        <dbReference type="ChEBI" id="CHEBI:15377"/>
        <dbReference type="ChEBI" id="CHEBI:15903"/>
        <dbReference type="ChEBI" id="CHEBI:59082"/>
        <dbReference type="ChEBI" id="CHEBI:132537"/>
        <dbReference type="EC" id="3.2.1.106"/>
    </reaction>
</comment>
<dbReference type="AlphaFoldDB" id="A0A427YQF4"/>
<dbReference type="Gene3D" id="2.70.98.110">
    <property type="entry name" value="Glycosyl hydrolase family 63, N-terminal domain"/>
    <property type="match status" value="1"/>
</dbReference>
<dbReference type="InterPro" id="IPR031335">
    <property type="entry name" value="Glyco_hydro_63_C"/>
</dbReference>
<feature type="domain" description="Glycosyl hydrolase family 63 C-terminal" evidence="14">
    <location>
        <begin position="327"/>
        <end position="477"/>
    </location>
</feature>
<keyword evidence="3" id="KW-0812">Transmembrane</keyword>
<feature type="chain" id="PRO_5019186975" description="Mannosyl-oligosaccharide glucosidase" evidence="13">
    <location>
        <begin position="20"/>
        <end position="480"/>
    </location>
</feature>
<dbReference type="STRING" id="1890683.A0A427YQF4"/>
<dbReference type="InterPro" id="IPR008928">
    <property type="entry name" value="6-hairpin_glycosidase_sf"/>
</dbReference>
<comment type="caution">
    <text evidence="16">The sequence shown here is derived from an EMBL/GenBank/DDBJ whole genome shotgun (WGS) entry which is preliminary data.</text>
</comment>
<evidence type="ECO:0000256" key="8">
    <source>
        <dbReference type="ARBA" id="ARBA00023136"/>
    </source>
</evidence>
<evidence type="ECO:0000256" key="2">
    <source>
        <dbReference type="ARBA" id="ARBA00010833"/>
    </source>
</evidence>
<comment type="subcellular location">
    <subcellularLocation>
        <location evidence="1 12">Endoplasmic reticulum membrane</location>
        <topology evidence="1 12">Single-pass type II membrane protein</topology>
    </subcellularLocation>
</comment>
<evidence type="ECO:0000259" key="15">
    <source>
        <dbReference type="Pfam" id="PF16923"/>
    </source>
</evidence>
<evidence type="ECO:0000256" key="7">
    <source>
        <dbReference type="ARBA" id="ARBA00022989"/>
    </source>
</evidence>
<keyword evidence="7" id="KW-1133">Transmembrane helix</keyword>
<keyword evidence="6" id="KW-0735">Signal-anchor</keyword>
<evidence type="ECO:0000256" key="6">
    <source>
        <dbReference type="ARBA" id="ARBA00022968"/>
    </source>
</evidence>
<evidence type="ECO:0000256" key="9">
    <source>
        <dbReference type="ARBA" id="ARBA00023180"/>
    </source>
</evidence>
<evidence type="ECO:0000259" key="14">
    <source>
        <dbReference type="Pfam" id="PF03200"/>
    </source>
</evidence>
<evidence type="ECO:0000256" key="13">
    <source>
        <dbReference type="SAM" id="SignalP"/>
    </source>
</evidence>
<dbReference type="GO" id="GO:0006487">
    <property type="term" value="P:protein N-linked glycosylation"/>
    <property type="evidence" value="ECO:0007669"/>
    <property type="project" value="UniProtKB-UniRule"/>
</dbReference>
<keyword evidence="9" id="KW-0325">Glycoprotein</keyword>
<dbReference type="PANTHER" id="PTHR10412">
    <property type="entry name" value="MANNOSYL-OLIGOSACCHARIDE GLUCOSIDASE"/>
    <property type="match status" value="1"/>
</dbReference>
<dbReference type="InterPro" id="IPR004888">
    <property type="entry name" value="Glycoside_hydrolase_63"/>
</dbReference>
<feature type="domain" description="Glycosyl hydrolase family 63 N-terminal" evidence="15">
    <location>
        <begin position="36"/>
        <end position="245"/>
    </location>
</feature>